<dbReference type="GO" id="GO:0016020">
    <property type="term" value="C:membrane"/>
    <property type="evidence" value="ECO:0007669"/>
    <property type="project" value="InterPro"/>
</dbReference>
<feature type="domain" description="EamA" evidence="2">
    <location>
        <begin position="149"/>
        <end position="277"/>
    </location>
</feature>
<dbReference type="EMBL" id="MLJW01005319">
    <property type="protein sequence ID" value="OIQ68423.1"/>
    <property type="molecule type" value="Genomic_DNA"/>
</dbReference>
<feature type="transmembrane region" description="Helical" evidence="1">
    <location>
        <begin position="235"/>
        <end position="257"/>
    </location>
</feature>
<sequence length="297" mass="31567">MSDNARGALLMNISMASFTLNDTCMKAVTEVVPTFQAALVRGVMTVAALFVVARFMGGLRLRFSGVDARTIGWRCLGEVLSTVTYLIALKHMPLANLSAIMQSLPLAVTLGAALFFGEVVGWRRATAIAVGFLGVLIIVRPGTAGFDRWSVLALLSVASVVLRDLSTRRLSRSVPSVSVAIYAAGSVTLLSAIAVPFTGGLPHIALPNALLLIAASVCLIAGYMSSVMAMRVGEIGFVAPFRYTSLIWAIVLGWLVFNQFPGPVTLAGALIVIATGIFTLYRERKTARAQPAPLRVR</sequence>
<evidence type="ECO:0000313" key="3">
    <source>
        <dbReference type="EMBL" id="OIQ68423.1"/>
    </source>
</evidence>
<dbReference type="SUPFAM" id="SSF103481">
    <property type="entry name" value="Multidrug resistance efflux transporter EmrE"/>
    <property type="match status" value="2"/>
</dbReference>
<dbReference type="Pfam" id="PF00892">
    <property type="entry name" value="EamA"/>
    <property type="match status" value="2"/>
</dbReference>
<dbReference type="PANTHER" id="PTHR22911">
    <property type="entry name" value="ACYL-MALONYL CONDENSING ENZYME-RELATED"/>
    <property type="match status" value="1"/>
</dbReference>
<reference evidence="3" key="1">
    <citation type="submission" date="2016-10" db="EMBL/GenBank/DDBJ databases">
        <title>Sequence of Gallionella enrichment culture.</title>
        <authorList>
            <person name="Poehlein A."/>
            <person name="Muehling M."/>
            <person name="Daniel R."/>
        </authorList>
    </citation>
    <scope>NUCLEOTIDE SEQUENCE</scope>
</reference>
<keyword evidence="1" id="KW-0472">Membrane</keyword>
<name>A0A1J5PKV3_9ZZZZ</name>
<feature type="transmembrane region" description="Helical" evidence="1">
    <location>
        <begin position="94"/>
        <end position="116"/>
    </location>
</feature>
<dbReference type="InterPro" id="IPR037185">
    <property type="entry name" value="EmrE-like"/>
</dbReference>
<feature type="transmembrane region" description="Helical" evidence="1">
    <location>
        <begin position="204"/>
        <end position="223"/>
    </location>
</feature>
<evidence type="ECO:0000256" key="1">
    <source>
        <dbReference type="SAM" id="Phobius"/>
    </source>
</evidence>
<feature type="transmembrane region" description="Helical" evidence="1">
    <location>
        <begin position="125"/>
        <end position="143"/>
    </location>
</feature>
<evidence type="ECO:0000259" key="2">
    <source>
        <dbReference type="Pfam" id="PF00892"/>
    </source>
</evidence>
<accession>A0A1J5PKV3</accession>
<feature type="domain" description="EamA" evidence="2">
    <location>
        <begin position="6"/>
        <end position="139"/>
    </location>
</feature>
<feature type="transmembrane region" description="Helical" evidence="1">
    <location>
        <begin position="263"/>
        <end position="281"/>
    </location>
</feature>
<comment type="caution">
    <text evidence="3">The sequence shown here is derived from an EMBL/GenBank/DDBJ whole genome shotgun (WGS) entry which is preliminary data.</text>
</comment>
<feature type="transmembrane region" description="Helical" evidence="1">
    <location>
        <begin position="177"/>
        <end position="198"/>
    </location>
</feature>
<keyword evidence="1" id="KW-1133">Transmembrane helix</keyword>
<feature type="transmembrane region" description="Helical" evidence="1">
    <location>
        <begin position="38"/>
        <end position="59"/>
    </location>
</feature>
<dbReference type="PANTHER" id="PTHR22911:SF103">
    <property type="entry name" value="BLR2811 PROTEIN"/>
    <property type="match status" value="1"/>
</dbReference>
<keyword evidence="1" id="KW-0812">Transmembrane</keyword>
<dbReference type="InterPro" id="IPR000620">
    <property type="entry name" value="EamA_dom"/>
</dbReference>
<gene>
    <name evidence="3" type="ORF">GALL_499860</name>
</gene>
<organism evidence="3">
    <name type="scientific">mine drainage metagenome</name>
    <dbReference type="NCBI Taxonomy" id="410659"/>
    <lineage>
        <taxon>unclassified sequences</taxon>
        <taxon>metagenomes</taxon>
        <taxon>ecological metagenomes</taxon>
    </lineage>
</organism>
<dbReference type="AlphaFoldDB" id="A0A1J5PKV3"/>
<dbReference type="Gene3D" id="1.10.3730.20">
    <property type="match status" value="1"/>
</dbReference>
<protein>
    <submittedName>
        <fullName evidence="3">EamA-like transporter family protein</fullName>
    </submittedName>
</protein>
<proteinExistence type="predicted"/>